<feature type="compositionally biased region" description="Polar residues" evidence="1">
    <location>
        <begin position="148"/>
        <end position="162"/>
    </location>
</feature>
<dbReference type="Proteomes" id="UP000092666">
    <property type="component" value="Unassembled WGS sequence"/>
</dbReference>
<organism evidence="2 3">
    <name type="scientific">Kwoniella heveanensis BCC8398</name>
    <dbReference type="NCBI Taxonomy" id="1296120"/>
    <lineage>
        <taxon>Eukaryota</taxon>
        <taxon>Fungi</taxon>
        <taxon>Dikarya</taxon>
        <taxon>Basidiomycota</taxon>
        <taxon>Agaricomycotina</taxon>
        <taxon>Tremellomycetes</taxon>
        <taxon>Tremellales</taxon>
        <taxon>Cryptococcaceae</taxon>
        <taxon>Kwoniella</taxon>
    </lineage>
</organism>
<feature type="region of interest" description="Disordered" evidence="1">
    <location>
        <begin position="59"/>
        <end position="109"/>
    </location>
</feature>
<reference evidence="2 3" key="1">
    <citation type="submission" date="2013-07" db="EMBL/GenBank/DDBJ databases">
        <title>The Genome Sequence of Cryptococcus heveanensis BCC8398.</title>
        <authorList>
            <consortium name="The Broad Institute Genome Sequencing Platform"/>
            <person name="Cuomo C."/>
            <person name="Litvintseva A."/>
            <person name="Chen Y."/>
            <person name="Heitman J."/>
            <person name="Sun S."/>
            <person name="Springer D."/>
            <person name="Dromer F."/>
            <person name="Young S.K."/>
            <person name="Zeng Q."/>
            <person name="Gargeya S."/>
            <person name="Fitzgerald M."/>
            <person name="Abouelleil A."/>
            <person name="Alvarado L."/>
            <person name="Berlin A.M."/>
            <person name="Chapman S.B."/>
            <person name="Dewar J."/>
            <person name="Goldberg J."/>
            <person name="Griggs A."/>
            <person name="Gujja S."/>
            <person name="Hansen M."/>
            <person name="Howarth C."/>
            <person name="Imamovic A."/>
            <person name="Larimer J."/>
            <person name="McCowan C."/>
            <person name="Murphy C."/>
            <person name="Pearson M."/>
            <person name="Priest M."/>
            <person name="Roberts A."/>
            <person name="Saif S."/>
            <person name="Shea T."/>
            <person name="Sykes S."/>
            <person name="Wortman J."/>
            <person name="Nusbaum C."/>
            <person name="Birren B."/>
        </authorList>
    </citation>
    <scope>NUCLEOTIDE SEQUENCE [LARGE SCALE GENOMIC DNA]</scope>
    <source>
        <strain evidence="2 3">BCC8398</strain>
    </source>
</reference>
<accession>A0A1B9GQS6</accession>
<feature type="compositionally biased region" description="Low complexity" evidence="1">
    <location>
        <begin position="96"/>
        <end position="107"/>
    </location>
</feature>
<dbReference type="EMBL" id="KI669505">
    <property type="protein sequence ID" value="OCF33373.1"/>
    <property type="molecule type" value="Genomic_DNA"/>
</dbReference>
<keyword evidence="3" id="KW-1185">Reference proteome</keyword>
<proteinExistence type="predicted"/>
<evidence type="ECO:0000313" key="3">
    <source>
        <dbReference type="Proteomes" id="UP000092666"/>
    </source>
</evidence>
<feature type="region of interest" description="Disordered" evidence="1">
    <location>
        <begin position="148"/>
        <end position="182"/>
    </location>
</feature>
<evidence type="ECO:0000313" key="2">
    <source>
        <dbReference type="EMBL" id="OCF33373.1"/>
    </source>
</evidence>
<evidence type="ECO:0000256" key="1">
    <source>
        <dbReference type="SAM" id="MobiDB-lite"/>
    </source>
</evidence>
<reference evidence="3" key="2">
    <citation type="submission" date="2013-12" db="EMBL/GenBank/DDBJ databases">
        <title>Evolution of pathogenesis and genome organization in the Tremellales.</title>
        <authorList>
            <person name="Cuomo C."/>
            <person name="Litvintseva A."/>
            <person name="Heitman J."/>
            <person name="Chen Y."/>
            <person name="Sun S."/>
            <person name="Springer D."/>
            <person name="Dromer F."/>
            <person name="Young S."/>
            <person name="Zeng Q."/>
            <person name="Chapman S."/>
            <person name="Gujja S."/>
            <person name="Saif S."/>
            <person name="Birren B."/>
        </authorList>
    </citation>
    <scope>NUCLEOTIDE SEQUENCE [LARGE SCALE GENOMIC DNA]</scope>
    <source>
        <strain evidence="3">BCC8398</strain>
    </source>
</reference>
<protein>
    <submittedName>
        <fullName evidence="2">Uncharacterized protein</fullName>
    </submittedName>
</protein>
<feature type="compositionally biased region" description="Basic and acidic residues" evidence="1">
    <location>
        <begin position="66"/>
        <end position="85"/>
    </location>
</feature>
<dbReference type="AlphaFoldDB" id="A0A1B9GQS6"/>
<gene>
    <name evidence="2" type="ORF">I316_04792</name>
</gene>
<name>A0A1B9GQS6_9TREE</name>
<sequence>MSSTNETRRCTCHNVDQSVADMYTITNHRTNNTRYLCSNNDKQVAYYTSPSVGYVVTAAPSQSTRQTHENAKEKNVSPEDARNSAREASVYKHSYGSEGEASASSGATGDYTSYVQRTASTRTLPEYQRYAAYNPHHLANLQSLQTSQGAYSSTPGTYQSIQEEVDNGNPMPQSAIDPETDTYNPDYYAWYLNQPRPQ</sequence>